<evidence type="ECO:0000313" key="7">
    <source>
        <dbReference type="EMBL" id="MDP9806064.1"/>
    </source>
</evidence>
<dbReference type="PROSITE" id="PS01005">
    <property type="entry name" value="FORMATE_NITRITE_TP_1"/>
    <property type="match status" value="1"/>
</dbReference>
<feature type="transmembrane region" description="Helical" evidence="6">
    <location>
        <begin position="164"/>
        <end position="185"/>
    </location>
</feature>
<evidence type="ECO:0000313" key="8">
    <source>
        <dbReference type="Proteomes" id="UP001243212"/>
    </source>
</evidence>
<keyword evidence="8" id="KW-1185">Reference proteome</keyword>
<dbReference type="InterPro" id="IPR024002">
    <property type="entry name" value="For/NO2_transpt_CS"/>
</dbReference>
<comment type="caution">
    <text evidence="7">The sequence shown here is derived from an EMBL/GenBank/DDBJ whole genome shotgun (WGS) entry which is preliminary data.</text>
</comment>
<dbReference type="Proteomes" id="UP001243212">
    <property type="component" value="Unassembled WGS sequence"/>
</dbReference>
<reference evidence="7 8" key="1">
    <citation type="submission" date="2023-07" db="EMBL/GenBank/DDBJ databases">
        <title>Sequencing the genomes of 1000 actinobacteria strains.</title>
        <authorList>
            <person name="Klenk H.-P."/>
        </authorList>
    </citation>
    <scope>NUCLEOTIDE SEQUENCE [LARGE SCALE GENOMIC DNA]</scope>
    <source>
        <strain evidence="7 8">DSM 17163</strain>
    </source>
</reference>
<protein>
    <submittedName>
        <fullName evidence="7">Formate transporter</fullName>
    </submittedName>
</protein>
<comment type="subcellular location">
    <subcellularLocation>
        <location evidence="1">Membrane</location>
        <topology evidence="1">Multi-pass membrane protein</topology>
    </subcellularLocation>
</comment>
<dbReference type="InterPro" id="IPR000292">
    <property type="entry name" value="For/NO2_transpt"/>
</dbReference>
<keyword evidence="3 6" id="KW-1133">Transmembrane helix</keyword>
<feature type="transmembrane region" description="Helical" evidence="6">
    <location>
        <begin position="73"/>
        <end position="98"/>
    </location>
</feature>
<sequence length="293" mass="30515">MSTDLTRSRSPLETSQYLSEQMLAKAKNPWSKTFLLAIAAGVMIGIGFVFYVTTQQGAASAQWIGETKALGGVAFSVGLILVVLTGTDLFTSTTMTLVPLAQRKISAGRFLGHWATVYSGNFVGALALAAGIVAAGTYLQGGGAWGVTAITTAMAKVSHTWPQAFFLGIFCNFMVCLAVWLAYVGRSAADKILGIVGPIALFVATGFEHSVANMFLIPAARLITEVGGPQLWNSEAAAAASLVQADATSSLTAQAFFFDNLIPVTAGNIVGGGLCVGLFAWLVNIKMGSQAES</sequence>
<dbReference type="PANTHER" id="PTHR30520">
    <property type="entry name" value="FORMATE TRANSPORTER-RELATED"/>
    <property type="match status" value="1"/>
</dbReference>
<comment type="similarity">
    <text evidence="5">Belongs to the FNT transporter (TC 1.A.16) family.</text>
</comment>
<feature type="transmembrane region" description="Helical" evidence="6">
    <location>
        <begin position="110"/>
        <end position="135"/>
    </location>
</feature>
<evidence type="ECO:0000256" key="5">
    <source>
        <dbReference type="ARBA" id="ARBA00049660"/>
    </source>
</evidence>
<evidence type="ECO:0000256" key="6">
    <source>
        <dbReference type="SAM" id="Phobius"/>
    </source>
</evidence>
<name>A0ABT9NF99_9ACTO</name>
<dbReference type="PANTHER" id="PTHR30520:SF6">
    <property type="entry name" value="FORMATE_NITRATE FAMILY TRANSPORTER (EUROFUNG)"/>
    <property type="match status" value="1"/>
</dbReference>
<proteinExistence type="inferred from homology"/>
<dbReference type="EMBL" id="JAUSQX010000001">
    <property type="protein sequence ID" value="MDP9806064.1"/>
    <property type="molecule type" value="Genomic_DNA"/>
</dbReference>
<dbReference type="Pfam" id="PF01226">
    <property type="entry name" value="Form_Nir_trans"/>
    <property type="match status" value="1"/>
</dbReference>
<evidence type="ECO:0000256" key="4">
    <source>
        <dbReference type="ARBA" id="ARBA00023136"/>
    </source>
</evidence>
<keyword evidence="4 6" id="KW-0472">Membrane</keyword>
<dbReference type="Gene3D" id="1.20.1080.10">
    <property type="entry name" value="Glycerol uptake facilitator protein"/>
    <property type="match status" value="1"/>
</dbReference>
<organism evidence="7 8">
    <name type="scientific">Trueperella bonasi</name>
    <dbReference type="NCBI Taxonomy" id="312286"/>
    <lineage>
        <taxon>Bacteria</taxon>
        <taxon>Bacillati</taxon>
        <taxon>Actinomycetota</taxon>
        <taxon>Actinomycetes</taxon>
        <taxon>Actinomycetales</taxon>
        <taxon>Actinomycetaceae</taxon>
        <taxon>Trueperella</taxon>
    </lineage>
</organism>
<accession>A0ABT9NF99</accession>
<feature type="transmembrane region" description="Helical" evidence="6">
    <location>
        <begin position="192"/>
        <end position="212"/>
    </location>
</feature>
<dbReference type="RefSeq" id="WP_307682308.1">
    <property type="nucleotide sequence ID" value="NZ_JAUSQX010000001.1"/>
</dbReference>
<dbReference type="PROSITE" id="PS01006">
    <property type="entry name" value="FORMATE_NITRITE_TP_2"/>
    <property type="match status" value="1"/>
</dbReference>
<evidence type="ECO:0000256" key="3">
    <source>
        <dbReference type="ARBA" id="ARBA00022989"/>
    </source>
</evidence>
<feature type="transmembrane region" description="Helical" evidence="6">
    <location>
        <begin position="261"/>
        <end position="283"/>
    </location>
</feature>
<dbReference type="InterPro" id="IPR023271">
    <property type="entry name" value="Aquaporin-like"/>
</dbReference>
<gene>
    <name evidence="7" type="ORF">J2S70_000646</name>
</gene>
<feature type="transmembrane region" description="Helical" evidence="6">
    <location>
        <begin position="34"/>
        <end position="53"/>
    </location>
</feature>
<evidence type="ECO:0000256" key="1">
    <source>
        <dbReference type="ARBA" id="ARBA00004141"/>
    </source>
</evidence>
<evidence type="ECO:0000256" key="2">
    <source>
        <dbReference type="ARBA" id="ARBA00022692"/>
    </source>
</evidence>
<keyword evidence="2 6" id="KW-0812">Transmembrane</keyword>